<accession>A0A0D7B1Q0</accession>
<evidence type="ECO:0000313" key="2">
    <source>
        <dbReference type="Proteomes" id="UP000054007"/>
    </source>
</evidence>
<organism evidence="1 2">
    <name type="scientific">Cylindrobasidium torrendii FP15055 ss-10</name>
    <dbReference type="NCBI Taxonomy" id="1314674"/>
    <lineage>
        <taxon>Eukaryota</taxon>
        <taxon>Fungi</taxon>
        <taxon>Dikarya</taxon>
        <taxon>Basidiomycota</taxon>
        <taxon>Agaricomycotina</taxon>
        <taxon>Agaricomycetes</taxon>
        <taxon>Agaricomycetidae</taxon>
        <taxon>Agaricales</taxon>
        <taxon>Marasmiineae</taxon>
        <taxon>Physalacriaceae</taxon>
        <taxon>Cylindrobasidium</taxon>
    </lineage>
</organism>
<keyword evidence="2" id="KW-1185">Reference proteome</keyword>
<dbReference type="EMBL" id="KN880637">
    <property type="protein sequence ID" value="KIY64402.1"/>
    <property type="molecule type" value="Genomic_DNA"/>
</dbReference>
<gene>
    <name evidence="1" type="ORF">CYLTODRAFT_493143</name>
</gene>
<reference evidence="1 2" key="1">
    <citation type="journal article" date="2015" name="Fungal Genet. Biol.">
        <title>Evolution of novel wood decay mechanisms in Agaricales revealed by the genome sequences of Fistulina hepatica and Cylindrobasidium torrendii.</title>
        <authorList>
            <person name="Floudas D."/>
            <person name="Held B.W."/>
            <person name="Riley R."/>
            <person name="Nagy L.G."/>
            <person name="Koehler G."/>
            <person name="Ransdell A.S."/>
            <person name="Younus H."/>
            <person name="Chow J."/>
            <person name="Chiniquy J."/>
            <person name="Lipzen A."/>
            <person name="Tritt A."/>
            <person name="Sun H."/>
            <person name="Haridas S."/>
            <person name="LaButti K."/>
            <person name="Ohm R.A."/>
            <person name="Kues U."/>
            <person name="Blanchette R.A."/>
            <person name="Grigoriev I.V."/>
            <person name="Minto R.E."/>
            <person name="Hibbett D.S."/>
        </authorList>
    </citation>
    <scope>NUCLEOTIDE SEQUENCE [LARGE SCALE GENOMIC DNA]</scope>
    <source>
        <strain evidence="1 2">FP15055 ss-10</strain>
    </source>
</reference>
<sequence>MLYRLENLSLTRNFLDPVPARLFEDVSPMHVGYFECFGGLCKGEFKRYLSSEMNFISIQPSIQKAVRTNRIGFVPADEALKDIVRLYEHNTHCKVPDRKRFAMVINISAMPYTAI</sequence>
<name>A0A0D7B1Q0_9AGAR</name>
<dbReference type="Proteomes" id="UP000054007">
    <property type="component" value="Unassembled WGS sequence"/>
</dbReference>
<evidence type="ECO:0000313" key="1">
    <source>
        <dbReference type="EMBL" id="KIY64402.1"/>
    </source>
</evidence>
<protein>
    <submittedName>
        <fullName evidence="1">Uncharacterized protein</fullName>
    </submittedName>
</protein>
<dbReference type="AlphaFoldDB" id="A0A0D7B1Q0"/>
<proteinExistence type="predicted"/>